<dbReference type="SUPFAM" id="SSF89155">
    <property type="entry name" value="TorD-like"/>
    <property type="match status" value="1"/>
</dbReference>
<protein>
    <submittedName>
        <fullName evidence="2">Molecular chaperone</fullName>
    </submittedName>
</protein>
<accession>A0ABV6YRA7</accession>
<dbReference type="PANTHER" id="PTHR34227:SF1">
    <property type="entry name" value="DIMETHYL SULFOXIDE REDUCTASE CHAPERONE-RELATED"/>
    <property type="match status" value="1"/>
</dbReference>
<dbReference type="Pfam" id="PF02613">
    <property type="entry name" value="Nitrate_red_del"/>
    <property type="match status" value="1"/>
</dbReference>
<dbReference type="InterPro" id="IPR050289">
    <property type="entry name" value="TorD/DmsD_chaperones"/>
</dbReference>
<dbReference type="InterPro" id="IPR020945">
    <property type="entry name" value="DMSO/NO3_reduct_chaperone"/>
</dbReference>
<organism evidence="2 3">
    <name type="scientific">candidate division CSSED10-310 bacterium</name>
    <dbReference type="NCBI Taxonomy" id="2855610"/>
    <lineage>
        <taxon>Bacteria</taxon>
        <taxon>Bacteria division CSSED10-310</taxon>
    </lineage>
</organism>
<keyword evidence="3" id="KW-1185">Reference proteome</keyword>
<name>A0ABV6YRA7_UNCC1</name>
<dbReference type="Gene3D" id="1.10.3480.10">
    <property type="entry name" value="TorD-like"/>
    <property type="match status" value="1"/>
</dbReference>
<reference evidence="2 3" key="1">
    <citation type="submission" date="2024-09" db="EMBL/GenBank/DDBJ databases">
        <title>Laminarin stimulates single cell rates of sulfate reduction while oxygen inhibits transcriptomic activity in coastal marine sediment.</title>
        <authorList>
            <person name="Lindsay M."/>
            <person name="Orcutt B."/>
            <person name="Emerson D."/>
            <person name="Stepanauskas R."/>
            <person name="D'Angelo T."/>
        </authorList>
    </citation>
    <scope>NUCLEOTIDE SEQUENCE [LARGE SCALE GENOMIC DNA]</scope>
    <source>
        <strain evidence="2">SAG AM-311-K15</strain>
    </source>
</reference>
<dbReference type="InterPro" id="IPR036411">
    <property type="entry name" value="TorD-like_sf"/>
</dbReference>
<dbReference type="PANTHER" id="PTHR34227">
    <property type="entry name" value="CHAPERONE PROTEIN YCDY"/>
    <property type="match status" value="1"/>
</dbReference>
<gene>
    <name evidence="2" type="ORF">ACFL27_00420</name>
</gene>
<dbReference type="EMBL" id="JBHPBY010000003">
    <property type="protein sequence ID" value="MFC1848646.1"/>
    <property type="molecule type" value="Genomic_DNA"/>
</dbReference>
<comment type="caution">
    <text evidence="2">The sequence shown here is derived from an EMBL/GenBank/DDBJ whole genome shotgun (WGS) entry which is preliminary data.</text>
</comment>
<evidence type="ECO:0000256" key="1">
    <source>
        <dbReference type="ARBA" id="ARBA00023186"/>
    </source>
</evidence>
<keyword evidence="1" id="KW-0143">Chaperone</keyword>
<evidence type="ECO:0000313" key="2">
    <source>
        <dbReference type="EMBL" id="MFC1848646.1"/>
    </source>
</evidence>
<dbReference type="Proteomes" id="UP001594351">
    <property type="component" value="Unassembled WGS sequence"/>
</dbReference>
<sequence length="185" mass="21388">MKIRHLDWNECIAFLGRAFYFPNKELVVSLQGQKEFLQKTGHLELWQWLKRFPEVKDLLSVLEKEHDRLFSLQRATPCVSIYANTYQADISMSELQILLTNEYLKYDYDVAAGVGLRPDHIAVILDFAADLYSLDATAFARFVENQINTWIQAFCHKVQQATKSPFYLTCADLVLQCSADNSRVN</sequence>
<evidence type="ECO:0000313" key="3">
    <source>
        <dbReference type="Proteomes" id="UP001594351"/>
    </source>
</evidence>
<proteinExistence type="predicted"/>